<dbReference type="RefSeq" id="WP_338453642.1">
    <property type="nucleotide sequence ID" value="NZ_CP133270.1"/>
</dbReference>
<sequence>MTKNSKTLLPQKEVLDAWNHGFEILREHNSIMGQALSQMMQGQVGPQMLSPASFGDALLKTSQSLLEHPEKLLEAQQNLLTQVFELWEDTFQKAKDAATEIQSSRDKRFKSDIWKTNPYFHFSKEYYLLTSQWVQDLVGEAEGLSPDDAQKARFALKQMTDALSPTNFPFSNPEVIQKTIETGGENLKQGYEHLMSDMMRGVGVSTTDINAFVLGKTIATTPGDVIFRNDYLELIHYKPLVREIYQAPILIIPPWINKFYIFDLSPSNSFVKWMLSQGLDVFIISWVNPGMDMAEKSFADYMIHGVLEAMKTIVKNRVSPDIHLMGYCIGGVLTLCLLGYLAKKKEPLHVVSATLLATIFDFSKIGDLRVFLDKTQIDAAEELMKSKGVLSGQNMNSITSLLRANEMIWSFFVKNYLMGQKPPAFDFLYWNSDATNLPATMHSFVLRSLFHDNLLMKPKSFSLGGVPIDLSLVKTPIFSLATQNDHISPWKSCYEITQVLEAPVTFVLGGSGHVAGVMNPPAQNKYEYWQNTTYSALPENWLKNAKTSQGSWWKTWDHWMENYKGEKVQLDKILKASYPQIEAAPGRYVAVSYRDVIEDQADESAPTRKQKSA</sequence>
<protein>
    <submittedName>
        <fullName evidence="7">Class I poly(R)-hydroxyalkanoic acid synthase</fullName>
    </submittedName>
</protein>
<dbReference type="InterPro" id="IPR029058">
    <property type="entry name" value="AB_hydrolase_fold"/>
</dbReference>
<keyword evidence="2" id="KW-0963">Cytoplasm</keyword>
<dbReference type="InterPro" id="IPR010963">
    <property type="entry name" value="PHA_synth_I"/>
</dbReference>
<dbReference type="PANTHER" id="PTHR36837">
    <property type="entry name" value="POLY(3-HYDROXYALKANOATE) POLYMERASE SUBUNIT PHAC"/>
    <property type="match status" value="1"/>
</dbReference>
<gene>
    <name evidence="7" type="ORF">Bealeia1_00260</name>
</gene>
<feature type="domain" description="AB hydrolase-1" evidence="5">
    <location>
        <begin position="275"/>
        <end position="515"/>
    </location>
</feature>
<evidence type="ECO:0000313" key="8">
    <source>
        <dbReference type="Proteomes" id="UP001330434"/>
    </source>
</evidence>
<evidence type="ECO:0000256" key="4">
    <source>
        <dbReference type="ARBA" id="ARBA00023315"/>
    </source>
</evidence>
<dbReference type="InterPro" id="IPR010941">
    <property type="entry name" value="PhaC_N"/>
</dbReference>
<dbReference type="Gene3D" id="3.40.50.1820">
    <property type="entry name" value="alpha/beta hydrolase"/>
    <property type="match status" value="1"/>
</dbReference>
<accession>A0ABZ2C563</accession>
<keyword evidence="8" id="KW-1185">Reference proteome</keyword>
<dbReference type="SUPFAM" id="SSF53474">
    <property type="entry name" value="alpha/beta-Hydrolases"/>
    <property type="match status" value="1"/>
</dbReference>
<keyword evidence="4" id="KW-0012">Acyltransferase</keyword>
<keyword evidence="3" id="KW-0808">Transferase</keyword>
<dbReference type="PANTHER" id="PTHR36837:SF5">
    <property type="entry name" value="POLY-3-HYDROXYBUTYRATE SYNTHASE"/>
    <property type="match status" value="1"/>
</dbReference>
<dbReference type="NCBIfam" id="TIGR01838">
    <property type="entry name" value="PHA_synth_I"/>
    <property type="match status" value="1"/>
</dbReference>
<evidence type="ECO:0000256" key="3">
    <source>
        <dbReference type="ARBA" id="ARBA00022679"/>
    </source>
</evidence>
<dbReference type="EMBL" id="CP133270">
    <property type="protein sequence ID" value="WVX66089.1"/>
    <property type="molecule type" value="Genomic_DNA"/>
</dbReference>
<dbReference type="Proteomes" id="UP001330434">
    <property type="component" value="Chromosome"/>
</dbReference>
<reference evidence="7 8" key="1">
    <citation type="journal article" date="2024" name="Environ. Microbiol.">
        <title>Novel evolutionary insights on the interactions of the Holosporales (Alphaproteobacteria) with eukaryotic hosts from comparative genomics.</title>
        <authorList>
            <person name="Giovannini M."/>
            <person name="Petroni G."/>
            <person name="Castelli M."/>
        </authorList>
    </citation>
    <scope>NUCLEOTIDE SEQUENCE [LARGE SCALE GENOMIC DNA]</scope>
    <source>
        <strain evidence="7 8">US_Bl 15I1</strain>
    </source>
</reference>
<proteinExistence type="predicted"/>
<feature type="domain" description="Poly-beta-hydroxybutyrate polymerase N-terminal" evidence="6">
    <location>
        <begin position="105"/>
        <end position="274"/>
    </location>
</feature>
<dbReference type="Pfam" id="PF07167">
    <property type="entry name" value="PhaC_N"/>
    <property type="match status" value="1"/>
</dbReference>
<dbReference type="InterPro" id="IPR051321">
    <property type="entry name" value="PHA/PHB_synthase"/>
</dbReference>
<evidence type="ECO:0000313" key="7">
    <source>
        <dbReference type="EMBL" id="WVX66089.1"/>
    </source>
</evidence>
<dbReference type="Pfam" id="PF00561">
    <property type="entry name" value="Abhydrolase_1"/>
    <property type="match status" value="1"/>
</dbReference>
<evidence type="ECO:0000256" key="1">
    <source>
        <dbReference type="ARBA" id="ARBA00004496"/>
    </source>
</evidence>
<evidence type="ECO:0000259" key="5">
    <source>
        <dbReference type="Pfam" id="PF00561"/>
    </source>
</evidence>
<organism evidence="7 8">
    <name type="scientific">Candidatus Bealeia paramacronuclearis</name>
    <dbReference type="NCBI Taxonomy" id="1921001"/>
    <lineage>
        <taxon>Bacteria</taxon>
        <taxon>Pseudomonadati</taxon>
        <taxon>Pseudomonadota</taxon>
        <taxon>Alphaproteobacteria</taxon>
        <taxon>Holosporales</taxon>
        <taxon>Holosporaceae</taxon>
        <taxon>Candidatus Bealeia</taxon>
    </lineage>
</organism>
<evidence type="ECO:0000256" key="2">
    <source>
        <dbReference type="ARBA" id="ARBA00022490"/>
    </source>
</evidence>
<name>A0ABZ2C563_9PROT</name>
<evidence type="ECO:0000259" key="6">
    <source>
        <dbReference type="Pfam" id="PF07167"/>
    </source>
</evidence>
<dbReference type="InterPro" id="IPR000073">
    <property type="entry name" value="AB_hydrolase_1"/>
</dbReference>
<comment type="subcellular location">
    <subcellularLocation>
        <location evidence="1">Cytoplasm</location>
    </subcellularLocation>
</comment>